<comment type="caution">
    <text evidence="2">The sequence shown here is derived from an EMBL/GenBank/DDBJ whole genome shotgun (WGS) entry which is preliminary data.</text>
</comment>
<proteinExistence type="predicted"/>
<reference evidence="2" key="1">
    <citation type="submission" date="2021-02" db="EMBL/GenBank/DDBJ databases">
        <authorList>
            <person name="Nowell W R."/>
        </authorList>
    </citation>
    <scope>NUCLEOTIDE SEQUENCE</scope>
</reference>
<evidence type="ECO:0000313" key="2">
    <source>
        <dbReference type="EMBL" id="CAF0927275.1"/>
    </source>
</evidence>
<protein>
    <submittedName>
        <fullName evidence="2">Uncharacterized protein</fullName>
    </submittedName>
</protein>
<dbReference type="AlphaFoldDB" id="A0A814BGK0"/>
<keyword evidence="1" id="KW-0175">Coiled coil</keyword>
<keyword evidence="3" id="KW-1185">Reference proteome</keyword>
<evidence type="ECO:0000313" key="3">
    <source>
        <dbReference type="Proteomes" id="UP000663828"/>
    </source>
</evidence>
<dbReference type="Proteomes" id="UP000663828">
    <property type="component" value="Unassembled WGS sequence"/>
</dbReference>
<evidence type="ECO:0000256" key="1">
    <source>
        <dbReference type="SAM" id="Coils"/>
    </source>
</evidence>
<accession>A0A814BGK0</accession>
<name>A0A814BGK0_ADIRI</name>
<dbReference type="PANTHER" id="PTHR46601">
    <property type="entry name" value="ULP_PROTEASE DOMAIN-CONTAINING PROTEIN"/>
    <property type="match status" value="1"/>
</dbReference>
<sequence length="364" mass="41731">MMKPMASDWGTCLCVICLNPQMKFEKLVNLKCRYSIIKSILIEDVSDITALVADEIRTNDFKHDLARLKSEKFTITYSEWTKKKNEGSHMFISTKTTITSPISDFVDKFTTEIEDLEKHIDRVRQQFRAAKKAREVALEEENVATIQLDWSENYNLKQARQEKASYYYEQHISILSGYVWMKDGCYSFGSVSDDTNHMFEAAWTGLQPIFDKLKNNPSRITTIIFISDSPVSQFRNKTTFFFLKQYAVTNQTTMKWIYLEAGHGKGVADASGATIKRLMDQTVAFHPDESYRNAADLINEVKKKTNIKLFTYSREEIDSLKKNIPSLTAIKGTASLHEVTVKPDGALYGKDTSFGTERLLKLNF</sequence>
<feature type="coiled-coil region" evidence="1">
    <location>
        <begin position="106"/>
        <end position="140"/>
    </location>
</feature>
<dbReference type="PANTHER" id="PTHR46601:SF1">
    <property type="entry name" value="ADF-H DOMAIN-CONTAINING PROTEIN"/>
    <property type="match status" value="1"/>
</dbReference>
<gene>
    <name evidence="2" type="ORF">XAT740_LOCUS9374</name>
</gene>
<dbReference type="EMBL" id="CAJNOR010000482">
    <property type="protein sequence ID" value="CAF0927275.1"/>
    <property type="molecule type" value="Genomic_DNA"/>
</dbReference>
<organism evidence="2 3">
    <name type="scientific">Adineta ricciae</name>
    <name type="common">Rotifer</name>
    <dbReference type="NCBI Taxonomy" id="249248"/>
    <lineage>
        <taxon>Eukaryota</taxon>
        <taxon>Metazoa</taxon>
        <taxon>Spiralia</taxon>
        <taxon>Gnathifera</taxon>
        <taxon>Rotifera</taxon>
        <taxon>Eurotatoria</taxon>
        <taxon>Bdelloidea</taxon>
        <taxon>Adinetida</taxon>
        <taxon>Adinetidae</taxon>
        <taxon>Adineta</taxon>
    </lineage>
</organism>